<keyword evidence="3" id="KW-1185">Reference proteome</keyword>
<dbReference type="OrthoDB" id="904022at2"/>
<name>A0A1S2VJ27_9BACT</name>
<reference evidence="2 3" key="1">
    <citation type="submission" date="2016-10" db="EMBL/GenBank/DDBJ databases">
        <title>Arsenicibacter rosenii gen. nov., sp. nov., an efficient arsenic-methylating bacterium isolated from an arsenic-contaminated paddy soil.</title>
        <authorList>
            <person name="Huang K."/>
        </authorList>
    </citation>
    <scope>NUCLEOTIDE SEQUENCE [LARGE SCALE GENOMIC DNA]</scope>
    <source>
        <strain evidence="2 3">SM-1</strain>
    </source>
</reference>
<feature type="chain" id="PRO_5010182391" evidence="1">
    <location>
        <begin position="23"/>
        <end position="538"/>
    </location>
</feature>
<accession>A0A1S2VJ27</accession>
<evidence type="ECO:0000256" key="1">
    <source>
        <dbReference type="SAM" id="SignalP"/>
    </source>
</evidence>
<feature type="signal peptide" evidence="1">
    <location>
        <begin position="1"/>
        <end position="22"/>
    </location>
</feature>
<dbReference type="Proteomes" id="UP000181790">
    <property type="component" value="Unassembled WGS sequence"/>
</dbReference>
<organism evidence="2 3">
    <name type="scientific">Arsenicibacter rosenii</name>
    <dbReference type="NCBI Taxonomy" id="1750698"/>
    <lineage>
        <taxon>Bacteria</taxon>
        <taxon>Pseudomonadati</taxon>
        <taxon>Bacteroidota</taxon>
        <taxon>Cytophagia</taxon>
        <taxon>Cytophagales</taxon>
        <taxon>Spirosomataceae</taxon>
        <taxon>Arsenicibacter</taxon>
    </lineage>
</organism>
<evidence type="ECO:0000313" key="3">
    <source>
        <dbReference type="Proteomes" id="UP000181790"/>
    </source>
</evidence>
<evidence type="ECO:0000313" key="2">
    <source>
        <dbReference type="EMBL" id="OIN58749.1"/>
    </source>
</evidence>
<dbReference type="RefSeq" id="WP_071503853.1">
    <property type="nucleotide sequence ID" value="NZ_MORL01000006.1"/>
</dbReference>
<dbReference type="AlphaFoldDB" id="A0A1S2VJ27"/>
<proteinExistence type="predicted"/>
<comment type="caution">
    <text evidence="2">The sequence shown here is derived from an EMBL/GenBank/DDBJ whole genome shotgun (WGS) entry which is preliminary data.</text>
</comment>
<protein>
    <submittedName>
        <fullName evidence="2">Uncharacterized protein</fullName>
    </submittedName>
</protein>
<dbReference type="SUPFAM" id="SSF50985">
    <property type="entry name" value="RCC1/BLIP-II"/>
    <property type="match status" value="1"/>
</dbReference>
<keyword evidence="1" id="KW-0732">Signal</keyword>
<sequence>MKPFINYILITLLFLGVGEVTAQTTVTLQGACATCPNSTTPNVLGEAVPCDGLTNVRDFAATNEYSMEFMGTGGFISKEGTVYVGWGSFQNQDNSAGLDECLTGRGIKIPGVSRMKAYTNKSDAFTAFPALNLLYYTPGQTFKALQRNINLFFALSDQGKIYNWGYFNNTAATGQGDNRFVAGKDTTTTTSDCAYFAIPREIKHPEGRAWKAMKIYNAFAYAADDLGKWWCWGKGRKTLFPSTQILLPGVGQDYFADIVSRFTPIRMDRLRVQPLVPNSDDQQTIAAYPTPEEGIRPSIAFIGVDSLLYVYKYVDNGVNRNFIKDTTMQIVIPGNYKAVKVCRPWGPGINSTHGDVYTVLATDGKIYYFFTDGTISQLSDNQYFFVDFVAKSAIFSTATTDPIESFRPGFAGVPRSRDKLVHWQKAADGSGYVYAETGGAEYELTSKISKIWIHGQFPNILVKTESGHSYVQTNISVDTSTQPQTINGGLTLNNMSRYETYVRAVGAQMSPGYTPPGQSSYGIPSAGFFKLINCFNIK</sequence>
<dbReference type="Gene3D" id="2.130.10.30">
    <property type="entry name" value="Regulator of chromosome condensation 1/beta-lactamase-inhibitor protein II"/>
    <property type="match status" value="1"/>
</dbReference>
<dbReference type="InterPro" id="IPR009091">
    <property type="entry name" value="RCC1/BLIP-II"/>
</dbReference>
<dbReference type="EMBL" id="MORL01000006">
    <property type="protein sequence ID" value="OIN58749.1"/>
    <property type="molecule type" value="Genomic_DNA"/>
</dbReference>
<gene>
    <name evidence="2" type="ORF">BLX24_14440</name>
</gene>